<gene>
    <name evidence="2" type="ORF">SAMN04488059_10391</name>
    <name evidence="1" type="ORF">WH91_09760</name>
</gene>
<evidence type="ECO:0000313" key="4">
    <source>
        <dbReference type="Proteomes" id="UP000182258"/>
    </source>
</evidence>
<evidence type="ECO:0000313" key="2">
    <source>
        <dbReference type="EMBL" id="SFC23223.1"/>
    </source>
</evidence>
<dbReference type="AlphaFoldDB" id="A0A0F5PXA9"/>
<keyword evidence="3" id="KW-1185">Reference proteome</keyword>
<reference evidence="2 4" key="2">
    <citation type="submission" date="2016-10" db="EMBL/GenBank/DDBJ databases">
        <authorList>
            <person name="de Groot N.N."/>
        </authorList>
    </citation>
    <scope>NUCLEOTIDE SEQUENCE [LARGE SCALE GENOMIC DNA]</scope>
    <source>
        <strain evidence="2 4">CGMCC 1.10210</strain>
    </source>
</reference>
<dbReference type="EMBL" id="FOMB01000003">
    <property type="protein sequence ID" value="SFC23223.1"/>
    <property type="molecule type" value="Genomic_DNA"/>
</dbReference>
<sequence length="72" mass="8292">MARLCFFGWITGLHLFHAHSRDGKICVVIRHAKDILSQFMGRSKYLPENYFQYYLSRDSGGTLPPESKTQLG</sequence>
<dbReference type="STRING" id="728005.SAMN04488059_10391"/>
<accession>A0A0F5PXA9</accession>
<dbReference type="EMBL" id="LAPV01000093">
    <property type="protein sequence ID" value="KKC33302.1"/>
    <property type="molecule type" value="Genomic_DNA"/>
</dbReference>
<proteinExistence type="predicted"/>
<dbReference type="Proteomes" id="UP000182258">
    <property type="component" value="Unassembled WGS sequence"/>
</dbReference>
<reference evidence="1 3" key="1">
    <citation type="submission" date="2015-03" db="EMBL/GenBank/DDBJ databases">
        <authorList>
            <person name="Lepp D."/>
            <person name="Hassan Y.I."/>
            <person name="Li X.-Z."/>
            <person name="Zhou T."/>
        </authorList>
    </citation>
    <scope>NUCLEOTIDE SEQUENCE [LARGE SCALE GENOMIC DNA]</scope>
    <source>
        <strain evidence="1 3">Cr7-05</strain>
    </source>
</reference>
<dbReference type="PATRIC" id="fig|728005.3.peg.4677"/>
<evidence type="ECO:0000313" key="1">
    <source>
        <dbReference type="EMBL" id="KKC33302.1"/>
    </source>
</evidence>
<protein>
    <submittedName>
        <fullName evidence="2">Uncharacterized protein</fullName>
    </submittedName>
</protein>
<dbReference type="Proteomes" id="UP000033519">
    <property type="component" value="Unassembled WGS sequence"/>
</dbReference>
<organism evidence="2 4">
    <name type="scientific">Devosia psychrophila</name>
    <dbReference type="NCBI Taxonomy" id="728005"/>
    <lineage>
        <taxon>Bacteria</taxon>
        <taxon>Pseudomonadati</taxon>
        <taxon>Pseudomonadota</taxon>
        <taxon>Alphaproteobacteria</taxon>
        <taxon>Hyphomicrobiales</taxon>
        <taxon>Devosiaceae</taxon>
        <taxon>Devosia</taxon>
    </lineage>
</organism>
<name>A0A0F5PXA9_9HYPH</name>
<evidence type="ECO:0000313" key="3">
    <source>
        <dbReference type="Proteomes" id="UP000033519"/>
    </source>
</evidence>